<dbReference type="RefSeq" id="WP_231851962.1">
    <property type="nucleotide sequence ID" value="NZ_BIMW01000023.1"/>
</dbReference>
<proteinExistence type="predicted"/>
<evidence type="ECO:0000313" key="3">
    <source>
        <dbReference type="Proteomes" id="UP000326169"/>
    </source>
</evidence>
<evidence type="ECO:0000256" key="1">
    <source>
        <dbReference type="SAM" id="MobiDB-lite"/>
    </source>
</evidence>
<dbReference type="GeneID" id="301681527"/>
<sequence>MSGNCKKQTSGKLCGHSIPSNMGSQNQPTLADWVNDYLAHFGTCYQAQTQWWGDRTLTWDAALERAWLSLRANGKMHPHQCQPSRKLAEGLNVSRQDGKQAQQFKTFAELHHWIESVTARVKGLGEITAYDVAQRLGMWLNLAPDLVYLHGGTAEGAAVFNITGQTAFLSAFPPEIQKIGATHAENFLCIYKDNLKSLSK</sequence>
<gene>
    <name evidence="2" type="ORF">NIES46_05770</name>
</gene>
<feature type="region of interest" description="Disordered" evidence="1">
    <location>
        <begin position="1"/>
        <end position="21"/>
    </location>
</feature>
<dbReference type="Proteomes" id="UP000326169">
    <property type="component" value="Unassembled WGS sequence"/>
</dbReference>
<reference evidence="2 3" key="1">
    <citation type="journal article" date="2019" name="J Genomics">
        <title>The Draft Genome of a Hydrogen-producing Cyanobacterium, Arthrospira platensis NIES-46.</title>
        <authorList>
            <person name="Suzuki S."/>
            <person name="Yamaguchi H."/>
            <person name="Kawachi M."/>
        </authorList>
    </citation>
    <scope>NUCLEOTIDE SEQUENCE [LARGE SCALE GENOMIC DNA]</scope>
    <source>
        <strain evidence="2 3">NIES-46</strain>
    </source>
</reference>
<keyword evidence="3" id="KW-1185">Reference proteome</keyword>
<feature type="compositionally biased region" description="Polar residues" evidence="1">
    <location>
        <begin position="1"/>
        <end position="11"/>
    </location>
</feature>
<accession>A0A5M3T151</accession>
<protein>
    <submittedName>
        <fullName evidence="2">Uncharacterized protein</fullName>
    </submittedName>
</protein>
<comment type="caution">
    <text evidence="2">The sequence shown here is derived from an EMBL/GenBank/DDBJ whole genome shotgun (WGS) entry which is preliminary data.</text>
</comment>
<name>A0A5M3T151_LIMPL</name>
<dbReference type="EMBL" id="BIMW01000023">
    <property type="protein sequence ID" value="GCE92537.1"/>
    <property type="molecule type" value="Genomic_DNA"/>
</dbReference>
<organism evidence="2 3">
    <name type="scientific">Limnospira platensis NIES-46</name>
    <dbReference type="NCBI Taxonomy" id="1236695"/>
    <lineage>
        <taxon>Bacteria</taxon>
        <taxon>Bacillati</taxon>
        <taxon>Cyanobacteriota</taxon>
        <taxon>Cyanophyceae</taxon>
        <taxon>Oscillatoriophycideae</taxon>
        <taxon>Oscillatoriales</taxon>
        <taxon>Sirenicapillariaceae</taxon>
        <taxon>Limnospira</taxon>
    </lineage>
</organism>
<evidence type="ECO:0000313" key="2">
    <source>
        <dbReference type="EMBL" id="GCE92537.1"/>
    </source>
</evidence>